<dbReference type="CDD" id="cd06558">
    <property type="entry name" value="crotonase-like"/>
    <property type="match status" value="1"/>
</dbReference>
<dbReference type="FunFam" id="3.90.226.10:FF:000009">
    <property type="entry name" value="Carnitinyl-CoA dehydratase"/>
    <property type="match status" value="1"/>
</dbReference>
<evidence type="ECO:0000313" key="4">
    <source>
        <dbReference type="EMBL" id="MDR6335155.1"/>
    </source>
</evidence>
<keyword evidence="2 4" id="KW-0456">Lyase</keyword>
<dbReference type="GO" id="GO:0006635">
    <property type="term" value="P:fatty acid beta-oxidation"/>
    <property type="evidence" value="ECO:0007669"/>
    <property type="project" value="TreeGrafter"/>
</dbReference>
<dbReference type="Gene3D" id="3.90.226.10">
    <property type="entry name" value="2-enoyl-CoA Hydratase, Chain A, domain 1"/>
    <property type="match status" value="1"/>
</dbReference>
<dbReference type="Gene3D" id="1.10.12.10">
    <property type="entry name" value="Lyase 2-enoyl-coa Hydratase, Chain A, domain 2"/>
    <property type="match status" value="1"/>
</dbReference>
<dbReference type="Pfam" id="PF00378">
    <property type="entry name" value="ECH_1"/>
    <property type="match status" value="1"/>
</dbReference>
<reference evidence="4 6" key="2">
    <citation type="submission" date="2023-07" db="EMBL/GenBank/DDBJ databases">
        <title>Genomic Encyclopedia of Type Strains, Phase IV (KMG-IV): sequencing the most valuable type-strain genomes for metagenomic binning, comparative biology and taxonomic classification.</title>
        <authorList>
            <person name="Goeker M."/>
        </authorList>
    </citation>
    <scope>NUCLEOTIDE SEQUENCE [LARGE SCALE GENOMIC DNA]</scope>
    <source>
        <strain evidence="4 6">DSM 338</strain>
    </source>
</reference>
<dbReference type="EMBL" id="BSDO01000005">
    <property type="protein sequence ID" value="GLI23620.1"/>
    <property type="molecule type" value="Genomic_DNA"/>
</dbReference>
<dbReference type="PANTHER" id="PTHR11941">
    <property type="entry name" value="ENOYL-COA HYDRATASE-RELATED"/>
    <property type="match status" value="1"/>
</dbReference>
<dbReference type="Proteomes" id="UP001245370">
    <property type="component" value="Unassembled WGS sequence"/>
</dbReference>
<dbReference type="Proteomes" id="UP001144397">
    <property type="component" value="Unassembled WGS sequence"/>
</dbReference>
<keyword evidence="6" id="KW-1185">Reference proteome</keyword>
<dbReference type="GO" id="GO:0004300">
    <property type="term" value="F:enoyl-CoA hydratase activity"/>
    <property type="evidence" value="ECO:0007669"/>
    <property type="project" value="UniProtKB-EC"/>
</dbReference>
<evidence type="ECO:0000256" key="1">
    <source>
        <dbReference type="ARBA" id="ARBA00005254"/>
    </source>
</evidence>
<dbReference type="InterPro" id="IPR014748">
    <property type="entry name" value="Enoyl-CoA_hydra_C"/>
</dbReference>
<dbReference type="PANTHER" id="PTHR11941:SF54">
    <property type="entry name" value="ENOYL-COA HYDRATASE, MITOCHONDRIAL"/>
    <property type="match status" value="1"/>
</dbReference>
<evidence type="ECO:0000256" key="2">
    <source>
        <dbReference type="ARBA" id="ARBA00023239"/>
    </source>
</evidence>
<dbReference type="InterPro" id="IPR001753">
    <property type="entry name" value="Enoyl-CoA_hydra/iso"/>
</dbReference>
<dbReference type="EC" id="4.2.1.17" evidence="4"/>
<comment type="caution">
    <text evidence="3">The sequence shown here is derived from an EMBL/GenBank/DDBJ whole genome shotgun (WGS) entry which is preliminary data.</text>
</comment>
<proteinExistence type="inferred from homology"/>
<organism evidence="3 5">
    <name type="scientific">Xanthobacter flavus</name>
    <dbReference type="NCBI Taxonomy" id="281"/>
    <lineage>
        <taxon>Bacteria</taxon>
        <taxon>Pseudomonadati</taxon>
        <taxon>Pseudomonadota</taxon>
        <taxon>Alphaproteobacteria</taxon>
        <taxon>Hyphomicrobiales</taxon>
        <taxon>Xanthobacteraceae</taxon>
        <taxon>Xanthobacter</taxon>
    </lineage>
</organism>
<evidence type="ECO:0000313" key="5">
    <source>
        <dbReference type="Proteomes" id="UP001144397"/>
    </source>
</evidence>
<reference evidence="3" key="1">
    <citation type="submission" date="2022-12" db="EMBL/GenBank/DDBJ databases">
        <title>Reference genome sequencing for broad-spectrum identification of bacterial and archaeal isolates by mass spectrometry.</title>
        <authorList>
            <person name="Sekiguchi Y."/>
            <person name="Tourlousse D.M."/>
        </authorList>
    </citation>
    <scope>NUCLEOTIDE SEQUENCE</scope>
    <source>
        <strain evidence="3">301</strain>
    </source>
</reference>
<dbReference type="SUPFAM" id="SSF52096">
    <property type="entry name" value="ClpP/crotonase"/>
    <property type="match status" value="1"/>
</dbReference>
<comment type="similarity">
    <text evidence="1">Belongs to the enoyl-CoA hydratase/isomerase family.</text>
</comment>
<dbReference type="RefSeq" id="WP_281808465.1">
    <property type="nucleotide sequence ID" value="NZ_BSDO01000005.1"/>
</dbReference>
<dbReference type="AlphaFoldDB" id="A0A9W6CNG6"/>
<dbReference type="InterPro" id="IPR029045">
    <property type="entry name" value="ClpP/crotonase-like_dom_sf"/>
</dbReference>
<dbReference type="EMBL" id="JAVDPY010000006">
    <property type="protein sequence ID" value="MDR6335155.1"/>
    <property type="molecule type" value="Genomic_DNA"/>
</dbReference>
<dbReference type="GeneID" id="95764076"/>
<accession>A0A9W6CNG6</accession>
<evidence type="ECO:0000313" key="3">
    <source>
        <dbReference type="EMBL" id="GLI23620.1"/>
    </source>
</evidence>
<name>A0A9W6CNG6_XANFL</name>
<gene>
    <name evidence="4" type="ORF">GGQ86_003645</name>
    <name evidence="3" type="ORF">XFLAVUS301_32940</name>
</gene>
<evidence type="ECO:0000313" key="6">
    <source>
        <dbReference type="Proteomes" id="UP001245370"/>
    </source>
</evidence>
<sequence length="260" mass="27215">MAVHIDWRDDVAIMVIDRVEARNALNAGVIADIGRALDTVAASDASALVIVGAGDRAFCAGADIKEIEGRTREEQHRAVLLGQSTFAKLDHLPMPSIAVIRGFALGGGLELAMACTFRIALPDAKLGLPEIKLGLIPGYGGTQRLPRLVGSARAAELILSGRTIDATEAERIGLVQAVVEGDDATAAGLTFAARFTAYSRGTGLLARQAIEAASTLPLAAGLDAEADLLVEAFVSADAREGIAAFREKRAPQFNRRPAHA</sequence>
<protein>
    <submittedName>
        <fullName evidence="3">Enoyl-CoA hydratase</fullName>
        <ecNumber evidence="4">4.2.1.17</ecNumber>
    </submittedName>
</protein>